<feature type="compositionally biased region" description="Basic and acidic residues" evidence="13">
    <location>
        <begin position="1311"/>
        <end position="1331"/>
    </location>
</feature>
<dbReference type="GO" id="GO:0003677">
    <property type="term" value="F:DNA binding"/>
    <property type="evidence" value="ECO:0007669"/>
    <property type="project" value="TreeGrafter"/>
</dbReference>
<dbReference type="Gene3D" id="1.10.10.60">
    <property type="entry name" value="Homeodomain-like"/>
    <property type="match status" value="1"/>
</dbReference>
<comment type="similarity">
    <text evidence="2">Belongs to the SNF2/RAD54 helicase family.</text>
</comment>
<feature type="region of interest" description="Disordered" evidence="13">
    <location>
        <begin position="373"/>
        <end position="420"/>
    </location>
</feature>
<feature type="region of interest" description="Disordered" evidence="13">
    <location>
        <begin position="1729"/>
        <end position="1779"/>
    </location>
</feature>
<dbReference type="PROSITE" id="PS50013">
    <property type="entry name" value="CHROMO_2"/>
    <property type="match status" value="1"/>
</dbReference>
<dbReference type="PROSITE" id="PS01359">
    <property type="entry name" value="ZF_PHD_1"/>
    <property type="match status" value="1"/>
</dbReference>
<dbReference type="GO" id="GO:0008270">
    <property type="term" value="F:zinc ion binding"/>
    <property type="evidence" value="ECO:0007669"/>
    <property type="project" value="UniProtKB-KW"/>
</dbReference>
<keyword evidence="19" id="KW-1185">Reference proteome</keyword>
<keyword evidence="3" id="KW-0479">Metal-binding</keyword>
<dbReference type="InterPro" id="IPR016197">
    <property type="entry name" value="Chromo-like_dom_sf"/>
</dbReference>
<dbReference type="SUPFAM" id="SSF57903">
    <property type="entry name" value="FYVE/PHD zinc finger"/>
    <property type="match status" value="1"/>
</dbReference>
<organism evidence="18 19">
    <name type="scientific">Tagetes erecta</name>
    <name type="common">African marigold</name>
    <dbReference type="NCBI Taxonomy" id="13708"/>
    <lineage>
        <taxon>Eukaryota</taxon>
        <taxon>Viridiplantae</taxon>
        <taxon>Streptophyta</taxon>
        <taxon>Embryophyta</taxon>
        <taxon>Tracheophyta</taxon>
        <taxon>Spermatophyta</taxon>
        <taxon>Magnoliopsida</taxon>
        <taxon>eudicotyledons</taxon>
        <taxon>Gunneridae</taxon>
        <taxon>Pentapetalae</taxon>
        <taxon>asterids</taxon>
        <taxon>campanulids</taxon>
        <taxon>Asterales</taxon>
        <taxon>Asteraceae</taxon>
        <taxon>Asteroideae</taxon>
        <taxon>Heliantheae alliance</taxon>
        <taxon>Tageteae</taxon>
        <taxon>Tagetes</taxon>
    </lineage>
</organism>
<feature type="compositionally biased region" description="Pro residues" evidence="13">
    <location>
        <begin position="1851"/>
        <end position="1866"/>
    </location>
</feature>
<keyword evidence="9" id="KW-0067">ATP-binding</keyword>
<evidence type="ECO:0000259" key="15">
    <source>
        <dbReference type="PROSITE" id="PS50016"/>
    </source>
</evidence>
<evidence type="ECO:0000256" key="12">
    <source>
        <dbReference type="PROSITE-ProRule" id="PRU00146"/>
    </source>
</evidence>
<keyword evidence="11" id="KW-0539">Nucleus</keyword>
<dbReference type="Pfam" id="PF00271">
    <property type="entry name" value="Helicase_C"/>
    <property type="match status" value="1"/>
</dbReference>
<feature type="region of interest" description="Disordered" evidence="13">
    <location>
        <begin position="1796"/>
        <end position="1907"/>
    </location>
</feature>
<dbReference type="SMART" id="SM01147">
    <property type="entry name" value="DUF1087"/>
    <property type="match status" value="1"/>
</dbReference>
<dbReference type="GO" id="GO:0003682">
    <property type="term" value="F:chromatin binding"/>
    <property type="evidence" value="ECO:0007669"/>
    <property type="project" value="TreeGrafter"/>
</dbReference>
<dbReference type="PROSITE" id="PS50016">
    <property type="entry name" value="ZF_PHD_2"/>
    <property type="match status" value="1"/>
</dbReference>
<evidence type="ECO:0000256" key="4">
    <source>
        <dbReference type="ARBA" id="ARBA00022737"/>
    </source>
</evidence>
<feature type="compositionally biased region" description="Polar residues" evidence="13">
    <location>
        <begin position="1162"/>
        <end position="1179"/>
    </location>
</feature>
<feature type="region of interest" description="Disordered" evidence="13">
    <location>
        <begin position="1228"/>
        <end position="1256"/>
    </location>
</feature>
<dbReference type="InterPro" id="IPR027417">
    <property type="entry name" value="P-loop_NTPase"/>
</dbReference>
<feature type="region of interest" description="Disordered" evidence="13">
    <location>
        <begin position="1293"/>
        <end position="1331"/>
    </location>
</feature>
<dbReference type="Pfam" id="PF00176">
    <property type="entry name" value="SNF2-rel_dom"/>
    <property type="match status" value="1"/>
</dbReference>
<dbReference type="Pfam" id="PF00628">
    <property type="entry name" value="PHD"/>
    <property type="match status" value="1"/>
</dbReference>
<evidence type="ECO:0000256" key="9">
    <source>
        <dbReference type="ARBA" id="ARBA00022840"/>
    </source>
</evidence>
<dbReference type="InterPro" id="IPR000330">
    <property type="entry name" value="SNF2_N"/>
</dbReference>
<dbReference type="Gene3D" id="3.30.40.10">
    <property type="entry name" value="Zinc/RING finger domain, C3HC4 (zinc finger)"/>
    <property type="match status" value="1"/>
</dbReference>
<dbReference type="InterPro" id="IPR019787">
    <property type="entry name" value="Znf_PHD-finger"/>
</dbReference>
<dbReference type="SMART" id="SM00490">
    <property type="entry name" value="HELICc"/>
    <property type="match status" value="1"/>
</dbReference>
<dbReference type="PROSITE" id="PS51192">
    <property type="entry name" value="HELICASE_ATP_BIND_1"/>
    <property type="match status" value="1"/>
</dbReference>
<dbReference type="InterPro" id="IPR013083">
    <property type="entry name" value="Znf_RING/FYVE/PHD"/>
</dbReference>
<feature type="compositionally biased region" description="Polar residues" evidence="13">
    <location>
        <begin position="32"/>
        <end position="49"/>
    </location>
</feature>
<dbReference type="InterPro" id="IPR019786">
    <property type="entry name" value="Zinc_finger_PHD-type_CS"/>
</dbReference>
<evidence type="ECO:0000256" key="3">
    <source>
        <dbReference type="ARBA" id="ARBA00022723"/>
    </source>
</evidence>
<feature type="domain" description="PHD-type" evidence="15">
    <location>
        <begin position="74"/>
        <end position="121"/>
    </location>
</feature>
<feature type="compositionally biased region" description="Basic and acidic residues" evidence="13">
    <location>
        <begin position="387"/>
        <end position="407"/>
    </location>
</feature>
<dbReference type="Gene3D" id="3.40.50.300">
    <property type="entry name" value="P-loop containing nucleotide triphosphate hydrolases"/>
    <property type="match status" value="1"/>
</dbReference>
<accession>A0AAD8PB04</accession>
<dbReference type="GO" id="GO:0005524">
    <property type="term" value="F:ATP binding"/>
    <property type="evidence" value="ECO:0007669"/>
    <property type="project" value="UniProtKB-KW"/>
</dbReference>
<protein>
    <recommendedName>
        <fullName evidence="20">Protein CHROMATIN REMODELING 4</fullName>
    </recommendedName>
</protein>
<evidence type="ECO:0000259" key="17">
    <source>
        <dbReference type="PROSITE" id="PS51194"/>
    </source>
</evidence>
<evidence type="ECO:0000256" key="6">
    <source>
        <dbReference type="ARBA" id="ARBA00022771"/>
    </source>
</evidence>
<evidence type="ECO:0000256" key="5">
    <source>
        <dbReference type="ARBA" id="ARBA00022741"/>
    </source>
</evidence>
<feature type="region of interest" description="Disordered" evidence="13">
    <location>
        <begin position="26"/>
        <end position="68"/>
    </location>
</feature>
<dbReference type="Gene3D" id="2.40.50.40">
    <property type="match status" value="2"/>
</dbReference>
<dbReference type="Pfam" id="PF00385">
    <property type="entry name" value="Chromo"/>
    <property type="match status" value="1"/>
</dbReference>
<dbReference type="GO" id="GO:0140658">
    <property type="term" value="F:ATP-dependent chromatin remodeler activity"/>
    <property type="evidence" value="ECO:0007669"/>
    <property type="project" value="TreeGrafter"/>
</dbReference>
<dbReference type="PROSITE" id="PS51194">
    <property type="entry name" value="HELICASE_CTER"/>
    <property type="match status" value="1"/>
</dbReference>
<dbReference type="InterPro" id="IPR009463">
    <property type="entry name" value="DUF1087"/>
</dbReference>
<reference evidence="18" key="1">
    <citation type="journal article" date="2023" name="bioRxiv">
        <title>Improved chromosome-level genome assembly for marigold (Tagetes erecta).</title>
        <authorList>
            <person name="Jiang F."/>
            <person name="Yuan L."/>
            <person name="Wang S."/>
            <person name="Wang H."/>
            <person name="Xu D."/>
            <person name="Wang A."/>
            <person name="Fan W."/>
        </authorList>
    </citation>
    <scope>NUCLEOTIDE SEQUENCE</scope>
    <source>
        <strain evidence="18">WSJ</strain>
        <tissue evidence="18">Leaf</tissue>
    </source>
</reference>
<evidence type="ECO:0000259" key="16">
    <source>
        <dbReference type="PROSITE" id="PS51192"/>
    </source>
</evidence>
<evidence type="ECO:0000313" key="19">
    <source>
        <dbReference type="Proteomes" id="UP001229421"/>
    </source>
</evidence>
<dbReference type="PANTHER" id="PTHR45623:SF28">
    <property type="entry name" value="PROTEIN CHROMATIN REMODELING 4"/>
    <property type="match status" value="1"/>
</dbReference>
<dbReference type="InterPro" id="IPR023780">
    <property type="entry name" value="Chromo_domain"/>
</dbReference>
<name>A0AAD8PB04_TARER</name>
<keyword evidence="8" id="KW-0862">Zinc</keyword>
<dbReference type="InterPro" id="IPR038718">
    <property type="entry name" value="SNF2-like_sf"/>
</dbReference>
<feature type="domain" description="Helicase C-terminal" evidence="17">
    <location>
        <begin position="898"/>
        <end position="1057"/>
    </location>
</feature>
<keyword evidence="6 12" id="KW-0863">Zinc-finger</keyword>
<dbReference type="SUPFAM" id="SSF54160">
    <property type="entry name" value="Chromo domain-like"/>
    <property type="match status" value="2"/>
</dbReference>
<dbReference type="Proteomes" id="UP001229421">
    <property type="component" value="Unassembled WGS sequence"/>
</dbReference>
<dbReference type="CDD" id="cd15532">
    <property type="entry name" value="PHD2_CHD_II"/>
    <property type="match status" value="1"/>
</dbReference>
<keyword evidence="10" id="KW-0175">Coiled coil</keyword>
<dbReference type="InterPro" id="IPR000953">
    <property type="entry name" value="Chromo/chromo_shadow_dom"/>
</dbReference>
<keyword evidence="7" id="KW-0378">Hydrolase</keyword>
<dbReference type="GO" id="GO:0005634">
    <property type="term" value="C:nucleus"/>
    <property type="evidence" value="ECO:0007669"/>
    <property type="project" value="UniProtKB-SubCell"/>
</dbReference>
<dbReference type="EMBL" id="JAUHHV010000001">
    <property type="protein sequence ID" value="KAK1439384.1"/>
    <property type="molecule type" value="Genomic_DNA"/>
</dbReference>
<dbReference type="SMART" id="SM00249">
    <property type="entry name" value="PHD"/>
    <property type="match status" value="1"/>
</dbReference>
<dbReference type="Gene3D" id="3.40.50.10810">
    <property type="entry name" value="Tandem AAA-ATPase domain"/>
    <property type="match status" value="1"/>
</dbReference>
<feature type="compositionally biased region" description="Basic residues" evidence="13">
    <location>
        <begin position="1819"/>
        <end position="1828"/>
    </location>
</feature>
<evidence type="ECO:0000256" key="11">
    <source>
        <dbReference type="ARBA" id="ARBA00023242"/>
    </source>
</evidence>
<feature type="compositionally biased region" description="Basic and acidic residues" evidence="13">
    <location>
        <begin position="186"/>
        <end position="201"/>
    </location>
</feature>
<feature type="compositionally biased region" description="Acidic residues" evidence="13">
    <location>
        <begin position="203"/>
        <end position="213"/>
    </location>
</feature>
<dbReference type="Pfam" id="PF06465">
    <property type="entry name" value="DUF1087"/>
    <property type="match status" value="1"/>
</dbReference>
<dbReference type="SUPFAM" id="SSF52540">
    <property type="entry name" value="P-loop containing nucleoside triphosphate hydrolases"/>
    <property type="match status" value="2"/>
</dbReference>
<feature type="compositionally biased region" description="Basic residues" evidence="13">
    <location>
        <begin position="228"/>
        <end position="237"/>
    </location>
</feature>
<dbReference type="PANTHER" id="PTHR45623">
    <property type="entry name" value="CHROMODOMAIN-HELICASE-DNA-BINDING PROTEIN 3-RELATED-RELATED"/>
    <property type="match status" value="1"/>
</dbReference>
<dbReference type="InterPro" id="IPR011011">
    <property type="entry name" value="Znf_FYVE_PHD"/>
</dbReference>
<evidence type="ECO:0000259" key="14">
    <source>
        <dbReference type="PROSITE" id="PS50013"/>
    </source>
</evidence>
<evidence type="ECO:0008006" key="20">
    <source>
        <dbReference type="Google" id="ProtNLM"/>
    </source>
</evidence>
<gene>
    <name evidence="18" type="ORF">QVD17_05201</name>
</gene>
<dbReference type="InterPro" id="IPR001650">
    <property type="entry name" value="Helicase_C-like"/>
</dbReference>
<dbReference type="FunFam" id="3.40.50.300:FF:000607">
    <property type="entry name" value="chromodomain-helicase-DNA-binding protein 1-like isoform X1"/>
    <property type="match status" value="1"/>
</dbReference>
<evidence type="ECO:0000256" key="2">
    <source>
        <dbReference type="ARBA" id="ARBA00007025"/>
    </source>
</evidence>
<dbReference type="SUPFAM" id="SSF46689">
    <property type="entry name" value="Homeodomain-like"/>
    <property type="match status" value="1"/>
</dbReference>
<dbReference type="SMART" id="SM00298">
    <property type="entry name" value="CHROMO"/>
    <property type="match status" value="2"/>
</dbReference>
<dbReference type="GO" id="GO:0000785">
    <property type="term" value="C:chromatin"/>
    <property type="evidence" value="ECO:0007669"/>
    <property type="project" value="TreeGrafter"/>
</dbReference>
<feature type="domain" description="Chromo" evidence="14">
    <location>
        <begin position="431"/>
        <end position="478"/>
    </location>
</feature>
<feature type="compositionally biased region" description="Polar residues" evidence="13">
    <location>
        <begin position="1835"/>
        <end position="1845"/>
    </location>
</feature>
<evidence type="ECO:0000313" key="18">
    <source>
        <dbReference type="EMBL" id="KAK1439384.1"/>
    </source>
</evidence>
<evidence type="ECO:0000256" key="7">
    <source>
        <dbReference type="ARBA" id="ARBA00022801"/>
    </source>
</evidence>
<feature type="domain" description="Helicase ATP-binding" evidence="16">
    <location>
        <begin position="592"/>
        <end position="768"/>
    </location>
</feature>
<dbReference type="InterPro" id="IPR001965">
    <property type="entry name" value="Znf_PHD"/>
</dbReference>
<sequence>MKSNELSTSDIINGNWVLKRKRKKIPFGSIKPNGNVTDSVPSESHTSNLSKDRLKKESSSDFRPTKEKGNDGNYYECVVCDLGGELLCCDSCPRTYHIECLDPPLKRIPNGKWKCPSCCPSKSSVEPVDDSDPSSKCAKTNVTSKKSKSRIKSAKTDKIGKKRLKKEKSKVSRPDEEASGSSFPDGKSERQSDEEENKVIETEMSEEETDEDHVEMKKVVLGVESVKKKSMKRKSKSKNPFDDVKKKPKIDKGKNVKSHLASSSSQIKQKSVKQTKTKSLSKNDTGSEICVIKFKDEVDRVLGCRIVATETDIVHHQSATDADNSNGQLEENFTCNASDVGDAEITNEGTENILTKFDTQTLTQDCGEENVVDLVGQPMDDPGSTSAEKKNKDDSASTSKDLVKPTKEIPSGDNVNGVSNSFEVKDNKINVDIEANICNEKKECYEYLVKWVGKSHLHNSWISESQLKVIAKRKFDNYNWKYGRTVINICEEKWKVPQRVIAKDGSTHVFVKWTGLPYDECTWENTEEPVIMKSSHLVDLFNLFEHQTLEKEATKNEKFKEKGNDVTTLIEQPKELKGSLFPHQLEALNWLRKCWSKSKNVILADEMGLGKTISASAFLSSLHFEFKARLPSLVLVPLSTMPNWMAEFSLWAPNLNVVEYHGCSRARALMREYEWHANDPLTSKKTSSYKFNVLLTTYEMVLADSAHLSKIPWEVLIVDEGHRLKNSGSKLFSLLNTFSFQHRVLLTGTPLQNNFGEMYNLLNFLQPTSFPSLKSFEDKFTDLTTAEKVDALKKLVAPHMLRRLKKDAMQNIPPKTERVVPVDLSTIQAEYYRAMLTKNYQVLRNIGKGVPQQSMLNIVMQLRKVCNHPYLIPGTEPESGSIEFLHDMRIKASAKLALLHSMLKILHKQGHRVLIFSQMTKLLDILEDYLSIEFGPTAFERVDGSVSIADRQLRIARFNQDKSRFVFLLSTRACGLGINLASADTVIIYDSDFNPHADIQAMNRAHRIGQSKRLLVYRLVVRASVEERILQLAKKKLMLDHLFVNKSESQKEVEDILKWGTEQLFNDSSKDTGGENGANKDEAFVDLEQKHRKRVGGLGDVYQDKCTAGSTQIVWDEAAILKLLDRSNIDSVSTENGDGDLENDMLGSVKSLDWNDEPTEEQGGSESPSAVNDGPTSQNLEKKEDSSGNIAEENEWDRLLRVRWEKYQSEEEAALGRGKRVRKAISYKEAYAPQPTETLNQNGADEEPEPEPVPVPVREYTPAGKALKMKFAKLRARQKDRLVKMKAFRESLATQGHDGVGPLQTPDIDAQEDKPTCKTDPNPKPDKGKELVDSGRLHAVLGLCAPNSKLMEPANRNTSRFSSRQEKHIMGLEFPFHIAPYPGPGPGTSSDAPAKARVRFKHPDANSEHEQNMFASADALHLHPEMITLPHLPFDMTKLSSREQNISHPQPDMFPNLSLGRSNGDFSAIPMFPKLRFRKDNHHQEMDVGPPPPMMGLGPGQMLPMFASLPENHRKVLENILMRTGSGPGSTSGSNIVKKKLVKDFWSEEELDFLWIGVRRHGRGGWDAMIQDPRLKFSRFRVAEDLAARWEEEQLKILDIPTEKGSKDSKSGKSPVFPDISDGMMKRALHKSRFAAGPLGFPPHLTEMKLGSDDMNPEKQNLRGFENGHFPTWNLERFPMNFPGESAAGPSGQHVLQNPFVLGSLGFNGFGLFNSQQNEGLKMPNPFHRGENVSNLKGKEDATGGGGGSLDNKLPHWLRKAVGGSDGDVPAQPSEPELPPTVSAIAESVRLLYKDEPPTIPPFISPGLPPPRPEDPRRIFKKKKRRHSHGPDIPGTSQEPASTSGAEPDLNVPPPVIDLPSSPPNSNPESKTILTGSGEIETRPNACDPGAEEEGVSSEGTVSDHET</sequence>
<keyword evidence="4" id="KW-0677">Repeat</keyword>
<feature type="compositionally biased region" description="Basic and acidic residues" evidence="13">
    <location>
        <begin position="50"/>
        <end position="68"/>
    </location>
</feature>
<comment type="caution">
    <text evidence="18">The sequence shown here is derived from an EMBL/GenBank/DDBJ whole genome shotgun (WGS) entry which is preliminary data.</text>
</comment>
<feature type="compositionally biased region" description="Basic and acidic residues" evidence="13">
    <location>
        <begin position="239"/>
        <end position="254"/>
    </location>
</feature>
<dbReference type="CDD" id="cd18793">
    <property type="entry name" value="SF2_C_SNF"/>
    <property type="match status" value="1"/>
</dbReference>
<dbReference type="GO" id="GO:0016887">
    <property type="term" value="F:ATP hydrolysis activity"/>
    <property type="evidence" value="ECO:0007669"/>
    <property type="project" value="TreeGrafter"/>
</dbReference>
<evidence type="ECO:0000256" key="13">
    <source>
        <dbReference type="SAM" id="MobiDB-lite"/>
    </source>
</evidence>
<feature type="region of interest" description="Disordered" evidence="13">
    <location>
        <begin position="1151"/>
        <end position="1192"/>
    </location>
</feature>
<keyword evidence="5" id="KW-0547">Nucleotide-binding</keyword>
<proteinExistence type="inferred from homology"/>
<dbReference type="CDD" id="cd18660">
    <property type="entry name" value="CD1_tandem"/>
    <property type="match status" value="1"/>
</dbReference>
<dbReference type="SMART" id="SM00487">
    <property type="entry name" value="DEXDc"/>
    <property type="match status" value="1"/>
</dbReference>
<comment type="subcellular location">
    <subcellularLocation>
        <location evidence="1">Nucleus</location>
    </subcellularLocation>
</comment>
<evidence type="ECO:0000256" key="1">
    <source>
        <dbReference type="ARBA" id="ARBA00004123"/>
    </source>
</evidence>
<dbReference type="GO" id="GO:0042393">
    <property type="term" value="F:histone binding"/>
    <property type="evidence" value="ECO:0007669"/>
    <property type="project" value="TreeGrafter"/>
</dbReference>
<dbReference type="InterPro" id="IPR009057">
    <property type="entry name" value="Homeodomain-like_sf"/>
</dbReference>
<feature type="compositionally biased region" description="Pro residues" evidence="13">
    <location>
        <begin position="1798"/>
        <end position="1811"/>
    </location>
</feature>
<evidence type="ECO:0000256" key="10">
    <source>
        <dbReference type="ARBA" id="ARBA00023054"/>
    </source>
</evidence>
<dbReference type="InterPro" id="IPR014001">
    <property type="entry name" value="Helicase_ATP-bd"/>
</dbReference>
<feature type="region of interest" description="Disordered" evidence="13">
    <location>
        <begin position="124"/>
        <end position="279"/>
    </location>
</feature>
<dbReference type="InterPro" id="IPR049730">
    <property type="entry name" value="SNF2/RAD54-like_C"/>
</dbReference>
<evidence type="ECO:0000256" key="8">
    <source>
        <dbReference type="ARBA" id="ARBA00022833"/>
    </source>
</evidence>